<evidence type="ECO:0000256" key="8">
    <source>
        <dbReference type="PIRNR" id="PIRNR000194"/>
    </source>
</evidence>
<dbReference type="CDD" id="cd00209">
    <property type="entry name" value="DHFR"/>
    <property type="match status" value="1"/>
</dbReference>
<accession>A0A512B9H1</accession>
<keyword evidence="5 8" id="KW-0521">NADP</keyword>
<dbReference type="InterPro" id="IPR017925">
    <property type="entry name" value="DHFR_CS"/>
</dbReference>
<sequence length="163" mass="18730">MSLSLIVAATTNNVIGKNNDLPWRLPNDMKYFKNTTWGMPVIMGRKTFQSMTEPLAGRTNIVITRQTNWKPEGAVVVNNLSDALFVAKDADSKEVFVIGGGEIFKDAIKKADRIYMTRIHTILDGDAHFPEIEEKKWKLISKRDCFADEKHKFDYSFEVWERD</sequence>
<dbReference type="Gene3D" id="3.40.430.10">
    <property type="entry name" value="Dihydrofolate Reductase, subunit A"/>
    <property type="match status" value="1"/>
</dbReference>
<dbReference type="RefSeq" id="WP_147202656.1">
    <property type="nucleotide sequence ID" value="NZ_BJYT01000002.1"/>
</dbReference>
<comment type="catalytic activity">
    <reaction evidence="8">
        <text>(6S)-5,6,7,8-tetrahydrofolate + NADP(+) = 7,8-dihydrofolate + NADPH + H(+)</text>
        <dbReference type="Rhea" id="RHEA:15009"/>
        <dbReference type="ChEBI" id="CHEBI:15378"/>
        <dbReference type="ChEBI" id="CHEBI:57451"/>
        <dbReference type="ChEBI" id="CHEBI:57453"/>
        <dbReference type="ChEBI" id="CHEBI:57783"/>
        <dbReference type="ChEBI" id="CHEBI:58349"/>
        <dbReference type="EC" id="1.5.1.3"/>
    </reaction>
</comment>
<keyword evidence="6 8" id="KW-0560">Oxidoreductase</keyword>
<evidence type="ECO:0000313" key="11">
    <source>
        <dbReference type="EMBL" id="GEO08602.1"/>
    </source>
</evidence>
<feature type="domain" description="DHFR" evidence="10">
    <location>
        <begin position="2"/>
        <end position="162"/>
    </location>
</feature>
<keyword evidence="12" id="KW-1185">Reference proteome</keyword>
<dbReference type="PANTHER" id="PTHR48069">
    <property type="entry name" value="DIHYDROFOLATE REDUCTASE"/>
    <property type="match status" value="1"/>
</dbReference>
<evidence type="ECO:0000256" key="9">
    <source>
        <dbReference type="RuleBase" id="RU004474"/>
    </source>
</evidence>
<evidence type="ECO:0000256" key="4">
    <source>
        <dbReference type="ARBA" id="ARBA00022563"/>
    </source>
</evidence>
<dbReference type="GO" id="GO:0006730">
    <property type="term" value="P:one-carbon metabolic process"/>
    <property type="evidence" value="ECO:0007669"/>
    <property type="project" value="UniProtKB-KW"/>
</dbReference>
<dbReference type="InterPro" id="IPR012259">
    <property type="entry name" value="DHFR"/>
</dbReference>
<comment type="caution">
    <text evidence="11">The sequence shown here is derived from an EMBL/GenBank/DDBJ whole genome shotgun (WGS) entry which is preliminary data.</text>
</comment>
<dbReference type="AlphaFoldDB" id="A0A512B9H1"/>
<evidence type="ECO:0000256" key="3">
    <source>
        <dbReference type="ARBA" id="ARBA00012856"/>
    </source>
</evidence>
<evidence type="ECO:0000256" key="5">
    <source>
        <dbReference type="ARBA" id="ARBA00022857"/>
    </source>
</evidence>
<protein>
    <recommendedName>
        <fullName evidence="3 8">Dihydrofolate reductase</fullName>
        <ecNumber evidence="3 8">1.5.1.3</ecNumber>
    </recommendedName>
</protein>
<dbReference type="GO" id="GO:0070401">
    <property type="term" value="F:NADP+ binding"/>
    <property type="evidence" value="ECO:0007669"/>
    <property type="project" value="UniProtKB-ARBA"/>
</dbReference>
<evidence type="ECO:0000259" key="10">
    <source>
        <dbReference type="PROSITE" id="PS51330"/>
    </source>
</evidence>
<name>A0A512B9H1_9BACT</name>
<evidence type="ECO:0000256" key="6">
    <source>
        <dbReference type="ARBA" id="ARBA00023002"/>
    </source>
</evidence>
<keyword evidence="4 8" id="KW-0554">One-carbon metabolism</keyword>
<dbReference type="InterPro" id="IPR024072">
    <property type="entry name" value="DHFR-like_dom_sf"/>
</dbReference>
<dbReference type="PROSITE" id="PS51330">
    <property type="entry name" value="DHFR_2"/>
    <property type="match status" value="1"/>
</dbReference>
<comment type="pathway">
    <text evidence="1 8">Cofactor biosynthesis; tetrahydrofolate biosynthesis; 5,6,7,8-tetrahydrofolate from 7,8-dihydrofolate: step 1/1.</text>
</comment>
<evidence type="ECO:0000256" key="1">
    <source>
        <dbReference type="ARBA" id="ARBA00004903"/>
    </source>
</evidence>
<dbReference type="EMBL" id="BJYT01000002">
    <property type="protein sequence ID" value="GEO08602.1"/>
    <property type="molecule type" value="Genomic_DNA"/>
</dbReference>
<dbReference type="FunFam" id="3.40.430.10:FF:000001">
    <property type="entry name" value="Dihydrofolate reductase"/>
    <property type="match status" value="1"/>
</dbReference>
<dbReference type="GO" id="GO:0005829">
    <property type="term" value="C:cytosol"/>
    <property type="evidence" value="ECO:0007669"/>
    <property type="project" value="TreeGrafter"/>
</dbReference>
<dbReference type="EC" id="1.5.1.3" evidence="3 8"/>
<evidence type="ECO:0000313" key="12">
    <source>
        <dbReference type="Proteomes" id="UP000321513"/>
    </source>
</evidence>
<organism evidence="11 12">
    <name type="scientific">Segetibacter aerophilus</name>
    <dbReference type="NCBI Taxonomy" id="670293"/>
    <lineage>
        <taxon>Bacteria</taxon>
        <taxon>Pseudomonadati</taxon>
        <taxon>Bacteroidota</taxon>
        <taxon>Chitinophagia</taxon>
        <taxon>Chitinophagales</taxon>
        <taxon>Chitinophagaceae</taxon>
        <taxon>Segetibacter</taxon>
    </lineage>
</organism>
<comment type="similarity">
    <text evidence="2 8 9">Belongs to the dihydrofolate reductase family.</text>
</comment>
<dbReference type="GO" id="GO:0046452">
    <property type="term" value="P:dihydrofolate metabolic process"/>
    <property type="evidence" value="ECO:0007669"/>
    <property type="project" value="TreeGrafter"/>
</dbReference>
<dbReference type="PANTHER" id="PTHR48069:SF3">
    <property type="entry name" value="DIHYDROFOLATE REDUCTASE"/>
    <property type="match status" value="1"/>
</dbReference>
<dbReference type="UniPathway" id="UPA00077">
    <property type="reaction ID" value="UER00158"/>
</dbReference>
<dbReference type="GO" id="GO:0046655">
    <property type="term" value="P:folic acid metabolic process"/>
    <property type="evidence" value="ECO:0007669"/>
    <property type="project" value="TreeGrafter"/>
</dbReference>
<dbReference type="PIRSF" id="PIRSF000194">
    <property type="entry name" value="DHFR"/>
    <property type="match status" value="1"/>
</dbReference>
<dbReference type="InterPro" id="IPR001796">
    <property type="entry name" value="DHFR_dom"/>
</dbReference>
<evidence type="ECO:0000256" key="2">
    <source>
        <dbReference type="ARBA" id="ARBA00009539"/>
    </source>
</evidence>
<dbReference type="GO" id="GO:0004146">
    <property type="term" value="F:dihydrofolate reductase activity"/>
    <property type="evidence" value="ECO:0007669"/>
    <property type="project" value="UniProtKB-EC"/>
</dbReference>
<dbReference type="Proteomes" id="UP000321513">
    <property type="component" value="Unassembled WGS sequence"/>
</dbReference>
<dbReference type="PROSITE" id="PS00075">
    <property type="entry name" value="DHFR_1"/>
    <property type="match status" value="1"/>
</dbReference>
<proteinExistence type="inferred from homology"/>
<dbReference type="GO" id="GO:0046654">
    <property type="term" value="P:tetrahydrofolate biosynthetic process"/>
    <property type="evidence" value="ECO:0007669"/>
    <property type="project" value="UniProtKB-UniPathway"/>
</dbReference>
<dbReference type="Pfam" id="PF00186">
    <property type="entry name" value="DHFR_1"/>
    <property type="match status" value="1"/>
</dbReference>
<gene>
    <name evidence="11" type="primary">dfrA</name>
    <name evidence="11" type="ORF">SAE01_10980</name>
</gene>
<dbReference type="SUPFAM" id="SSF53597">
    <property type="entry name" value="Dihydrofolate reductase-like"/>
    <property type="match status" value="1"/>
</dbReference>
<comment type="function">
    <text evidence="7 8">Key enzyme in folate metabolism. Catalyzes an essential reaction for de novo glycine and purine synthesis, and for DNA precursor synthesis.</text>
</comment>
<reference evidence="11 12" key="1">
    <citation type="submission" date="2019-07" db="EMBL/GenBank/DDBJ databases">
        <title>Whole genome shotgun sequence of Segetibacter aerophilus NBRC 106135.</title>
        <authorList>
            <person name="Hosoyama A."/>
            <person name="Uohara A."/>
            <person name="Ohji S."/>
            <person name="Ichikawa N."/>
        </authorList>
    </citation>
    <scope>NUCLEOTIDE SEQUENCE [LARGE SCALE GENOMIC DNA]</scope>
    <source>
        <strain evidence="11 12">NBRC 106135</strain>
    </source>
</reference>
<dbReference type="PRINTS" id="PR00070">
    <property type="entry name" value="DHFR"/>
</dbReference>
<dbReference type="OrthoDB" id="9804315at2"/>
<evidence type="ECO:0000256" key="7">
    <source>
        <dbReference type="ARBA" id="ARBA00025067"/>
    </source>
</evidence>